<evidence type="ECO:0000256" key="2">
    <source>
        <dbReference type="ARBA" id="ARBA00022475"/>
    </source>
</evidence>
<evidence type="ECO:0000256" key="1">
    <source>
        <dbReference type="ARBA" id="ARBA00004651"/>
    </source>
</evidence>
<feature type="transmembrane region" description="Helical" evidence="6">
    <location>
        <begin position="87"/>
        <end position="104"/>
    </location>
</feature>
<reference evidence="9 11" key="1">
    <citation type="journal article" date="2019" name="Nat. Microbiol.">
        <title>Expanding anaerobic alkane metabolism in the domain of Archaea.</title>
        <authorList>
            <person name="Wang Y."/>
            <person name="Wegener G."/>
            <person name="Hou J."/>
            <person name="Wang F."/>
            <person name="Xiao X."/>
        </authorList>
    </citation>
    <scope>NUCLEOTIDE SEQUENCE [LARGE SCALE GENOMIC DNA]</scope>
    <source>
        <strain evidence="9">WYZ-LMO11</strain>
    </source>
</reference>
<evidence type="ECO:0000259" key="7">
    <source>
        <dbReference type="Pfam" id="PF01478"/>
    </source>
</evidence>
<accession>A0A520KFI0</accession>
<evidence type="ECO:0000256" key="3">
    <source>
        <dbReference type="ARBA" id="ARBA00022692"/>
    </source>
</evidence>
<keyword evidence="4 6" id="KW-1133">Transmembrane helix</keyword>
<dbReference type="PANTHER" id="PTHR36506:SF1">
    <property type="entry name" value="PREFLAGELLIN PEPTIDASE"/>
    <property type="match status" value="1"/>
</dbReference>
<evidence type="ECO:0000256" key="5">
    <source>
        <dbReference type="ARBA" id="ARBA00023136"/>
    </source>
</evidence>
<dbReference type="InterPro" id="IPR000045">
    <property type="entry name" value="Prepilin_IV_endopep_pep"/>
</dbReference>
<dbReference type="PANTHER" id="PTHR36506">
    <property type="entry name" value="PREFLAGELLIN PEPTIDASE"/>
    <property type="match status" value="1"/>
</dbReference>
<feature type="transmembrane region" description="Helical" evidence="6">
    <location>
        <begin position="209"/>
        <end position="232"/>
    </location>
</feature>
<dbReference type="EMBL" id="RXIH01000029">
    <property type="protein sequence ID" value="RZN56152.1"/>
    <property type="molecule type" value="Genomic_DNA"/>
</dbReference>
<feature type="transmembrane region" description="Helical" evidence="6">
    <location>
        <begin position="59"/>
        <end position="80"/>
    </location>
</feature>
<keyword evidence="3 6" id="KW-0812">Transmembrane</keyword>
<feature type="transmembrane region" description="Helical" evidence="6">
    <location>
        <begin position="110"/>
        <end position="137"/>
    </location>
</feature>
<dbReference type="Gene3D" id="6.10.250.3240">
    <property type="match status" value="1"/>
</dbReference>
<dbReference type="Pfam" id="PF01478">
    <property type="entry name" value="Peptidase_A24"/>
    <property type="match status" value="1"/>
</dbReference>
<dbReference type="EMBL" id="QNVI01000029">
    <property type="protein sequence ID" value="TDA39350.1"/>
    <property type="molecule type" value="Genomic_DNA"/>
</dbReference>
<evidence type="ECO:0000256" key="6">
    <source>
        <dbReference type="SAM" id="Phobius"/>
    </source>
</evidence>
<dbReference type="AlphaFoldDB" id="A0A520KFI0"/>
<sequence>MITLDIILIKTLIIIIGLFIASLQDIKSREISDKIWIVLIPIGIFLTIIEIIIKGNYPCILAIFSIIFSIVLALTLYYLHLYGGADAKALITIALFFPIPPYGIERTLIIFPIIVFGNSLIATMIFLLLYIIIAIMWNSYMKLRGIDLFKGIEANKLKKIFAFIFGFKLNSKIANSIHFNPIERLHGNRRKIIISYKVEDEKIIIHGDYIWATFNLPFILFIFIGFILYLIYGDLLFQIINSLLKV</sequence>
<evidence type="ECO:0000313" key="9">
    <source>
        <dbReference type="EMBL" id="TDA39350.1"/>
    </source>
</evidence>
<evidence type="ECO:0000313" key="11">
    <source>
        <dbReference type="Proteomes" id="UP000317265"/>
    </source>
</evidence>
<comment type="subcellular location">
    <subcellularLocation>
        <location evidence="1">Cell membrane</location>
        <topology evidence="1">Multi-pass membrane protein</topology>
    </subcellularLocation>
</comment>
<feature type="domain" description="Prepilin type IV endopeptidase peptidase" evidence="7">
    <location>
        <begin position="12"/>
        <end position="126"/>
    </location>
</feature>
<dbReference type="GO" id="GO:0004190">
    <property type="term" value="F:aspartic-type endopeptidase activity"/>
    <property type="evidence" value="ECO:0007669"/>
    <property type="project" value="InterPro"/>
</dbReference>
<dbReference type="InterPro" id="IPR052218">
    <property type="entry name" value="Preflagellin_Peptidase"/>
</dbReference>
<reference evidence="8 10" key="2">
    <citation type="journal article" date="2019" name="Nat. Microbiol.">
        <title>Wide diversity of methane and short-chain alkane metabolisms in uncultured archaea.</title>
        <authorList>
            <person name="Borrel G."/>
            <person name="Adam P.S."/>
            <person name="McKay L.J."/>
            <person name="Chen L.X."/>
            <person name="Sierra-Garcia I.N."/>
            <person name="Sieber C.M."/>
            <person name="Letourneur Q."/>
            <person name="Ghozlane A."/>
            <person name="Andersen G.L."/>
            <person name="Li W.J."/>
            <person name="Hallam S.J."/>
            <person name="Muyzer G."/>
            <person name="de Oliveira V.M."/>
            <person name="Inskeep W.P."/>
            <person name="Banfield J.F."/>
            <person name="Gribaldo S."/>
        </authorList>
    </citation>
    <scope>NUCLEOTIDE SEQUENCE [LARGE SCALE GENOMIC DNA]</scope>
    <source>
        <strain evidence="8">Verst-YHS</strain>
    </source>
</reference>
<protein>
    <submittedName>
        <fullName evidence="8">Prepilin peptidase</fullName>
    </submittedName>
</protein>
<evidence type="ECO:0000313" key="8">
    <source>
        <dbReference type="EMBL" id="RZN56152.1"/>
    </source>
</evidence>
<evidence type="ECO:0000313" key="10">
    <source>
        <dbReference type="Proteomes" id="UP000316080"/>
    </source>
</evidence>
<gene>
    <name evidence="9" type="ORF">DSO09_02470</name>
    <name evidence="8" type="ORF">EF809_03525</name>
</gene>
<organism evidence="8 10">
    <name type="scientific">Thermoproteota archaeon</name>
    <dbReference type="NCBI Taxonomy" id="2056631"/>
    <lineage>
        <taxon>Archaea</taxon>
        <taxon>Thermoproteota</taxon>
    </lineage>
</organism>
<proteinExistence type="predicted"/>
<keyword evidence="2" id="KW-1003">Cell membrane</keyword>
<dbReference type="GO" id="GO:0005886">
    <property type="term" value="C:plasma membrane"/>
    <property type="evidence" value="ECO:0007669"/>
    <property type="project" value="UniProtKB-SubCell"/>
</dbReference>
<evidence type="ECO:0000256" key="4">
    <source>
        <dbReference type="ARBA" id="ARBA00022989"/>
    </source>
</evidence>
<dbReference type="Gene3D" id="1.20.120.1220">
    <property type="match status" value="1"/>
</dbReference>
<feature type="transmembrane region" description="Helical" evidence="6">
    <location>
        <begin position="6"/>
        <end position="23"/>
    </location>
</feature>
<feature type="transmembrane region" description="Helical" evidence="6">
    <location>
        <begin position="35"/>
        <end position="53"/>
    </location>
</feature>
<comment type="caution">
    <text evidence="8">The sequence shown here is derived from an EMBL/GenBank/DDBJ whole genome shotgun (WGS) entry which is preliminary data.</text>
</comment>
<dbReference type="Proteomes" id="UP000317265">
    <property type="component" value="Unassembled WGS sequence"/>
</dbReference>
<dbReference type="Proteomes" id="UP000316080">
    <property type="component" value="Unassembled WGS sequence"/>
</dbReference>
<name>A0A520KFI0_9CREN</name>
<keyword evidence="5 6" id="KW-0472">Membrane</keyword>